<dbReference type="RefSeq" id="XP_033662890.1">
    <property type="nucleotide sequence ID" value="XM_033808700.1"/>
</dbReference>
<gene>
    <name evidence="2" type="ORF">M409DRAFT_27726</name>
</gene>
<evidence type="ECO:0000256" key="1">
    <source>
        <dbReference type="SAM" id="MobiDB-lite"/>
    </source>
</evidence>
<dbReference type="EMBL" id="ML993616">
    <property type="protein sequence ID" value="KAF2162001.1"/>
    <property type="molecule type" value="Genomic_DNA"/>
</dbReference>
<organism evidence="2 3">
    <name type="scientific">Zasmidium cellare ATCC 36951</name>
    <dbReference type="NCBI Taxonomy" id="1080233"/>
    <lineage>
        <taxon>Eukaryota</taxon>
        <taxon>Fungi</taxon>
        <taxon>Dikarya</taxon>
        <taxon>Ascomycota</taxon>
        <taxon>Pezizomycotina</taxon>
        <taxon>Dothideomycetes</taxon>
        <taxon>Dothideomycetidae</taxon>
        <taxon>Mycosphaerellales</taxon>
        <taxon>Mycosphaerellaceae</taxon>
        <taxon>Zasmidium</taxon>
    </lineage>
</organism>
<dbReference type="AlphaFoldDB" id="A0A6A6C4P3"/>
<feature type="region of interest" description="Disordered" evidence="1">
    <location>
        <begin position="220"/>
        <end position="245"/>
    </location>
</feature>
<evidence type="ECO:0000313" key="2">
    <source>
        <dbReference type="EMBL" id="KAF2162001.1"/>
    </source>
</evidence>
<keyword evidence="3" id="KW-1185">Reference proteome</keyword>
<reference evidence="2" key="1">
    <citation type="journal article" date="2020" name="Stud. Mycol.">
        <title>101 Dothideomycetes genomes: a test case for predicting lifestyles and emergence of pathogens.</title>
        <authorList>
            <person name="Haridas S."/>
            <person name="Albert R."/>
            <person name="Binder M."/>
            <person name="Bloem J."/>
            <person name="Labutti K."/>
            <person name="Salamov A."/>
            <person name="Andreopoulos B."/>
            <person name="Baker S."/>
            <person name="Barry K."/>
            <person name="Bills G."/>
            <person name="Bluhm B."/>
            <person name="Cannon C."/>
            <person name="Castanera R."/>
            <person name="Culley D."/>
            <person name="Daum C."/>
            <person name="Ezra D."/>
            <person name="Gonzalez J."/>
            <person name="Henrissat B."/>
            <person name="Kuo A."/>
            <person name="Liang C."/>
            <person name="Lipzen A."/>
            <person name="Lutzoni F."/>
            <person name="Magnuson J."/>
            <person name="Mondo S."/>
            <person name="Nolan M."/>
            <person name="Ohm R."/>
            <person name="Pangilinan J."/>
            <person name="Park H.-J."/>
            <person name="Ramirez L."/>
            <person name="Alfaro M."/>
            <person name="Sun H."/>
            <person name="Tritt A."/>
            <person name="Yoshinaga Y."/>
            <person name="Zwiers L.-H."/>
            <person name="Turgeon B."/>
            <person name="Goodwin S."/>
            <person name="Spatafora J."/>
            <person name="Crous P."/>
            <person name="Grigoriev I."/>
        </authorList>
    </citation>
    <scope>NUCLEOTIDE SEQUENCE</scope>
    <source>
        <strain evidence="2">ATCC 36951</strain>
    </source>
</reference>
<dbReference type="GeneID" id="54561972"/>
<sequence length="287" mass="31430">MSTRHLQIDIPNQSTPSIDTGTTQQLPLWDHFMSSINQDVDSNEYGTVNEDVLDGDPVAAGVEDPSLPCMLQELQTSFTPSDEISPGSQHLTAPAPFLQPELMPNGGFKGHYDMIGRHAHFTYEDTRPSSARQAAFSLVGLPNSALPRTVNSTLRHGQFAETGQAFEANGTLRREIAASRLPPLITQLASPYWSNPCEPLSTDWQVRRDSVIKIAPLLSTMGPTSSASTPPGFESNDSRNRGSEAAEFELTEFSLTVTDTEPHGTYFHGHIVLPSPTPSRRMHKFSD</sequence>
<protein>
    <submittedName>
        <fullName evidence="2">Uncharacterized protein</fullName>
    </submittedName>
</protein>
<proteinExistence type="predicted"/>
<dbReference type="Proteomes" id="UP000799537">
    <property type="component" value="Unassembled WGS sequence"/>
</dbReference>
<accession>A0A6A6C4P3</accession>
<name>A0A6A6C4P3_ZASCE</name>
<evidence type="ECO:0000313" key="3">
    <source>
        <dbReference type="Proteomes" id="UP000799537"/>
    </source>
</evidence>
<feature type="region of interest" description="Disordered" evidence="1">
    <location>
        <begin position="1"/>
        <end position="20"/>
    </location>
</feature>